<feature type="compositionally biased region" description="Polar residues" evidence="1">
    <location>
        <begin position="90"/>
        <end position="109"/>
    </location>
</feature>
<evidence type="ECO:0000313" key="3">
    <source>
        <dbReference type="EMBL" id="CAD9339382.1"/>
    </source>
</evidence>
<protein>
    <submittedName>
        <fullName evidence="3">Uncharacterized protein</fullName>
    </submittedName>
</protein>
<evidence type="ECO:0000256" key="2">
    <source>
        <dbReference type="SAM" id="SignalP"/>
    </source>
</evidence>
<feature type="chain" id="PRO_5031570535" evidence="2">
    <location>
        <begin position="26"/>
        <end position="357"/>
    </location>
</feature>
<feature type="compositionally biased region" description="Polar residues" evidence="1">
    <location>
        <begin position="194"/>
        <end position="205"/>
    </location>
</feature>
<sequence>MRVASAAAAAAVGLSLLSEAPVSWAYSPNYAGDRMSAGPDWTDPRSPTMFDEDIAGIDQTDYYQAPSTKIVNRPPASSYERDYYPAASSKRVNQLSTSRYVRYPSSSDYNRNRAETYYRDNRSRGYDSYYERPPSSYDRYPDSIPGYRSAGPNWTELGSPTMFDETPDSADVTKAAKAANSPWSRNPTPRPYNSRYTPRNFTNRVSSDKRDSNYRFFGTWEAPKANRSYSRPRNRTYRSGANYSGSGPSWADNGYGAPGTFQDMPGSGAGSRRGVTYYDSGPTWANPRSEPVYRRSNQSWSSAGERYGYGNNNYGSNNRMAWGEGFRFSDLPGVLGRLFGSGEGRDSRKYNDYNRRW</sequence>
<evidence type="ECO:0000256" key="1">
    <source>
        <dbReference type="SAM" id="MobiDB-lite"/>
    </source>
</evidence>
<proteinExistence type="predicted"/>
<gene>
    <name evidence="3" type="ORF">OSIN01602_LOCUS10116</name>
</gene>
<feature type="region of interest" description="Disordered" evidence="1">
    <location>
        <begin position="69"/>
        <end position="115"/>
    </location>
</feature>
<feature type="region of interest" description="Disordered" evidence="1">
    <location>
        <begin position="176"/>
        <end position="207"/>
    </location>
</feature>
<reference evidence="3" key="1">
    <citation type="submission" date="2021-01" db="EMBL/GenBank/DDBJ databases">
        <authorList>
            <person name="Corre E."/>
            <person name="Pelletier E."/>
            <person name="Niang G."/>
            <person name="Scheremetjew M."/>
            <person name="Finn R."/>
            <person name="Kale V."/>
            <person name="Holt S."/>
            <person name="Cochrane G."/>
            <person name="Meng A."/>
            <person name="Brown T."/>
            <person name="Cohen L."/>
        </authorList>
    </citation>
    <scope>NUCLEOTIDE SEQUENCE</scope>
    <source>
        <strain evidence="3">Grunow 1884</strain>
    </source>
</reference>
<organism evidence="3">
    <name type="scientific">Trieres chinensis</name>
    <name type="common">Marine centric diatom</name>
    <name type="synonym">Odontella sinensis</name>
    <dbReference type="NCBI Taxonomy" id="1514140"/>
    <lineage>
        <taxon>Eukaryota</taxon>
        <taxon>Sar</taxon>
        <taxon>Stramenopiles</taxon>
        <taxon>Ochrophyta</taxon>
        <taxon>Bacillariophyta</taxon>
        <taxon>Mediophyceae</taxon>
        <taxon>Biddulphiophycidae</taxon>
        <taxon>Eupodiscales</taxon>
        <taxon>Parodontellaceae</taxon>
        <taxon>Trieres</taxon>
    </lineage>
</organism>
<feature type="signal peptide" evidence="2">
    <location>
        <begin position="1"/>
        <end position="25"/>
    </location>
</feature>
<dbReference type="EMBL" id="HBGO01017745">
    <property type="protein sequence ID" value="CAD9339382.1"/>
    <property type="molecule type" value="Transcribed_RNA"/>
</dbReference>
<dbReference type="AlphaFoldDB" id="A0A7S1ZIG3"/>
<keyword evidence="2" id="KW-0732">Signal</keyword>
<name>A0A7S1ZIG3_TRICV</name>
<accession>A0A7S1ZIG3</accession>